<protein>
    <submittedName>
        <fullName evidence="2">Antibiotic biosynthesis monooxygenase</fullName>
    </submittedName>
</protein>
<organism evidence="2 3">
    <name type="scientific">Rhizorhabdus dicambivorans</name>
    <dbReference type="NCBI Taxonomy" id="1850238"/>
    <lineage>
        <taxon>Bacteria</taxon>
        <taxon>Pseudomonadati</taxon>
        <taxon>Pseudomonadota</taxon>
        <taxon>Alphaproteobacteria</taxon>
        <taxon>Sphingomonadales</taxon>
        <taxon>Sphingomonadaceae</taxon>
        <taxon>Rhizorhabdus</taxon>
    </lineage>
</organism>
<gene>
    <name evidence="2" type="ORF">COO09_05355</name>
</gene>
<dbReference type="Proteomes" id="UP000218934">
    <property type="component" value="Unassembled WGS sequence"/>
</dbReference>
<dbReference type="EMBL" id="NWUF01000004">
    <property type="protein sequence ID" value="PCE43208.1"/>
    <property type="molecule type" value="Genomic_DNA"/>
</dbReference>
<evidence type="ECO:0000313" key="3">
    <source>
        <dbReference type="Proteomes" id="UP000218934"/>
    </source>
</evidence>
<dbReference type="InterPro" id="IPR011008">
    <property type="entry name" value="Dimeric_a/b-barrel"/>
</dbReference>
<evidence type="ECO:0000313" key="2">
    <source>
        <dbReference type="EMBL" id="PCE43208.1"/>
    </source>
</evidence>
<sequence>MTVLRHYRMQAAAGRGDELKAVLTDLAGLVAPLAGCEKVELFADPADPATFIFVEHWASVDDHKAAGAALGKEAFAPVMAVLAGPPEGRYLDPVLVLPAPR</sequence>
<feature type="domain" description="ABM" evidence="1">
    <location>
        <begin position="6"/>
        <end position="65"/>
    </location>
</feature>
<dbReference type="InterPro" id="IPR007138">
    <property type="entry name" value="ABM_dom"/>
</dbReference>
<proteinExistence type="predicted"/>
<dbReference type="SUPFAM" id="SSF54909">
    <property type="entry name" value="Dimeric alpha+beta barrel"/>
    <property type="match status" value="1"/>
</dbReference>
<dbReference type="OrthoDB" id="287932at2"/>
<dbReference type="Pfam" id="PF03992">
    <property type="entry name" value="ABM"/>
    <property type="match status" value="1"/>
</dbReference>
<dbReference type="Gene3D" id="3.30.70.100">
    <property type="match status" value="1"/>
</dbReference>
<accession>A0A2A4FYB3</accession>
<name>A0A2A4FYB3_9SPHN</name>
<dbReference type="KEGG" id="rdi:CMV14_00320"/>
<reference evidence="2 3" key="1">
    <citation type="submission" date="2017-09" db="EMBL/GenBank/DDBJ databases">
        <title>The Catabolism of 3,6-Dichlorosalicylic acid is Initiated by the Cytochrome P450 Monooxygenase DsmABC in Rhizorhabdus dicambivorans Ndbn-20.</title>
        <authorList>
            <person name="Na L."/>
        </authorList>
    </citation>
    <scope>NUCLEOTIDE SEQUENCE [LARGE SCALE GENOMIC DNA]</scope>
    <source>
        <strain evidence="2 3">Ndbn-20m</strain>
    </source>
</reference>
<dbReference type="RefSeq" id="WP_066964808.1">
    <property type="nucleotide sequence ID" value="NZ_CP023449.1"/>
</dbReference>
<keyword evidence="2" id="KW-0503">Monooxygenase</keyword>
<dbReference type="GO" id="GO:0004497">
    <property type="term" value="F:monooxygenase activity"/>
    <property type="evidence" value="ECO:0007669"/>
    <property type="project" value="UniProtKB-KW"/>
</dbReference>
<comment type="caution">
    <text evidence="2">The sequence shown here is derived from an EMBL/GenBank/DDBJ whole genome shotgun (WGS) entry which is preliminary data.</text>
</comment>
<keyword evidence="3" id="KW-1185">Reference proteome</keyword>
<keyword evidence="2" id="KW-0560">Oxidoreductase</keyword>
<dbReference type="AlphaFoldDB" id="A0A2A4FYB3"/>
<evidence type="ECO:0000259" key="1">
    <source>
        <dbReference type="Pfam" id="PF03992"/>
    </source>
</evidence>